<dbReference type="PANTHER" id="PTHR46558:SF11">
    <property type="entry name" value="HTH-TYPE TRANSCRIPTIONAL REGULATOR XRE"/>
    <property type="match status" value="1"/>
</dbReference>
<protein>
    <submittedName>
        <fullName evidence="3">Helix-turn-helix transcriptional regulator</fullName>
    </submittedName>
</protein>
<sequence length="91" mass="10674">MKTNYDVFFEESMKDENLKREYDKLEPKYEIIRQIIRLRKESGLSQEELSRLTGISRVKIKRYEGGTASPSMKNLNKIARACGKKLTVNFI</sequence>
<dbReference type="RefSeq" id="WP_349054037.1">
    <property type="nucleotide sequence ID" value="NZ_JBBNPS010000013.1"/>
</dbReference>
<gene>
    <name evidence="3" type="ORF">AAA081_05635</name>
</gene>
<proteinExistence type="predicted"/>
<accession>A0ABV1J7A7</accession>
<dbReference type="Pfam" id="PF01381">
    <property type="entry name" value="HTH_3"/>
    <property type="match status" value="1"/>
</dbReference>
<evidence type="ECO:0000256" key="1">
    <source>
        <dbReference type="ARBA" id="ARBA00023125"/>
    </source>
</evidence>
<organism evidence="3 4">
    <name type="scientific">Aedoeadaptatus acetigenes</name>
    <dbReference type="NCBI Taxonomy" id="2981723"/>
    <lineage>
        <taxon>Bacteria</taxon>
        <taxon>Bacillati</taxon>
        <taxon>Bacillota</taxon>
        <taxon>Tissierellia</taxon>
        <taxon>Tissierellales</taxon>
        <taxon>Peptoniphilaceae</taxon>
        <taxon>Aedoeadaptatus</taxon>
    </lineage>
</organism>
<name>A0ABV1J7A7_9FIRM</name>
<keyword evidence="1" id="KW-0238">DNA-binding</keyword>
<evidence type="ECO:0000313" key="3">
    <source>
        <dbReference type="EMBL" id="MEQ3353783.1"/>
    </source>
</evidence>
<feature type="domain" description="HTH cro/C1-type" evidence="2">
    <location>
        <begin position="35"/>
        <end position="91"/>
    </location>
</feature>
<dbReference type="SMART" id="SM00530">
    <property type="entry name" value="HTH_XRE"/>
    <property type="match status" value="1"/>
</dbReference>
<dbReference type="PROSITE" id="PS50943">
    <property type="entry name" value="HTH_CROC1"/>
    <property type="match status" value="1"/>
</dbReference>
<dbReference type="Proteomes" id="UP001481872">
    <property type="component" value="Unassembled WGS sequence"/>
</dbReference>
<reference evidence="3 4" key="1">
    <citation type="submission" date="2024-04" db="EMBL/GenBank/DDBJ databases">
        <title>Human intestinal bacterial collection.</title>
        <authorList>
            <person name="Pauvert C."/>
            <person name="Hitch T.C.A."/>
            <person name="Clavel T."/>
        </authorList>
    </citation>
    <scope>NUCLEOTIDE SEQUENCE [LARGE SCALE GENOMIC DNA]</scope>
    <source>
        <strain evidence="3 4">CLA-SR-H026</strain>
    </source>
</reference>
<dbReference type="PANTHER" id="PTHR46558">
    <property type="entry name" value="TRACRIPTIONAL REGULATORY PROTEIN-RELATED-RELATED"/>
    <property type="match status" value="1"/>
</dbReference>
<evidence type="ECO:0000259" key="2">
    <source>
        <dbReference type="PROSITE" id="PS50943"/>
    </source>
</evidence>
<evidence type="ECO:0000313" key="4">
    <source>
        <dbReference type="Proteomes" id="UP001481872"/>
    </source>
</evidence>
<dbReference type="EMBL" id="JBBNPS010000013">
    <property type="protein sequence ID" value="MEQ3353783.1"/>
    <property type="molecule type" value="Genomic_DNA"/>
</dbReference>
<dbReference type="SUPFAM" id="SSF47413">
    <property type="entry name" value="lambda repressor-like DNA-binding domains"/>
    <property type="match status" value="1"/>
</dbReference>
<dbReference type="CDD" id="cd00093">
    <property type="entry name" value="HTH_XRE"/>
    <property type="match status" value="1"/>
</dbReference>
<dbReference type="InterPro" id="IPR010982">
    <property type="entry name" value="Lambda_DNA-bd_dom_sf"/>
</dbReference>
<keyword evidence="4" id="KW-1185">Reference proteome</keyword>
<dbReference type="Gene3D" id="1.10.260.40">
    <property type="entry name" value="lambda repressor-like DNA-binding domains"/>
    <property type="match status" value="1"/>
</dbReference>
<dbReference type="InterPro" id="IPR001387">
    <property type="entry name" value="Cro/C1-type_HTH"/>
</dbReference>
<comment type="caution">
    <text evidence="3">The sequence shown here is derived from an EMBL/GenBank/DDBJ whole genome shotgun (WGS) entry which is preliminary data.</text>
</comment>